<accession>A0A382N128</accession>
<reference evidence="2" key="1">
    <citation type="submission" date="2018-05" db="EMBL/GenBank/DDBJ databases">
        <authorList>
            <person name="Lanie J.A."/>
            <person name="Ng W.-L."/>
            <person name="Kazmierczak K.M."/>
            <person name="Andrzejewski T.M."/>
            <person name="Davidsen T.M."/>
            <person name="Wayne K.J."/>
            <person name="Tettelin H."/>
            <person name="Glass J.I."/>
            <person name="Rusch D."/>
            <person name="Podicherti R."/>
            <person name="Tsui H.-C.T."/>
            <person name="Winkler M.E."/>
        </authorList>
    </citation>
    <scope>NUCLEOTIDE SEQUENCE</scope>
</reference>
<evidence type="ECO:0000256" key="1">
    <source>
        <dbReference type="SAM" id="Phobius"/>
    </source>
</evidence>
<keyword evidence="1" id="KW-0472">Membrane</keyword>
<feature type="transmembrane region" description="Helical" evidence="1">
    <location>
        <begin position="38"/>
        <end position="60"/>
    </location>
</feature>
<keyword evidence="1" id="KW-1133">Transmembrane helix</keyword>
<keyword evidence="1" id="KW-0812">Transmembrane</keyword>
<name>A0A382N128_9ZZZZ</name>
<dbReference type="EMBL" id="UINC01097079">
    <property type="protein sequence ID" value="SVC54490.1"/>
    <property type="molecule type" value="Genomic_DNA"/>
</dbReference>
<gene>
    <name evidence="2" type="ORF">METZ01_LOCUS307344</name>
</gene>
<evidence type="ECO:0000313" key="2">
    <source>
        <dbReference type="EMBL" id="SVC54490.1"/>
    </source>
</evidence>
<protein>
    <submittedName>
        <fullName evidence="2">Uncharacterized protein</fullName>
    </submittedName>
</protein>
<sequence length="111" mass="11993">MAGSSGLGYDLDHMESLKEDYLNKIRTDSAYPQYRQGVMIITVLSYIAVAIVAIFSVILITKGGVGVAVGAFQLVGCTIIGLLVIPFQRQAMLMMADMVDSTLDRNSKSKS</sequence>
<proteinExistence type="predicted"/>
<dbReference type="AlphaFoldDB" id="A0A382N128"/>
<feature type="transmembrane region" description="Helical" evidence="1">
    <location>
        <begin position="66"/>
        <end position="85"/>
    </location>
</feature>
<organism evidence="2">
    <name type="scientific">marine metagenome</name>
    <dbReference type="NCBI Taxonomy" id="408172"/>
    <lineage>
        <taxon>unclassified sequences</taxon>
        <taxon>metagenomes</taxon>
        <taxon>ecological metagenomes</taxon>
    </lineage>
</organism>